<dbReference type="Gene3D" id="3.40.50.12370">
    <property type="match status" value="1"/>
</dbReference>
<comment type="similarity">
    <text evidence="1">Belongs to the universal stress protein A family.</text>
</comment>
<dbReference type="RefSeq" id="WP_252952526.1">
    <property type="nucleotide sequence ID" value="NZ_JAFIRR010000039.1"/>
</dbReference>
<accession>A0ABT1D1X3</accession>
<gene>
    <name evidence="3" type="ORF">JYK14_06950</name>
</gene>
<proteinExistence type="inferred from homology"/>
<name>A0ABT1D1X3_9PROT</name>
<dbReference type="InterPro" id="IPR006016">
    <property type="entry name" value="UspA"/>
</dbReference>
<keyword evidence="4" id="KW-1185">Reference proteome</keyword>
<dbReference type="PRINTS" id="PR01438">
    <property type="entry name" value="UNVRSLSTRESS"/>
</dbReference>
<feature type="domain" description="UspA" evidence="2">
    <location>
        <begin position="4"/>
        <end position="146"/>
    </location>
</feature>
<evidence type="ECO:0000259" key="2">
    <source>
        <dbReference type="Pfam" id="PF00582"/>
    </source>
</evidence>
<reference evidence="3 4" key="1">
    <citation type="submission" date="2021-12" db="EMBL/GenBank/DDBJ databases">
        <title>Siccirubricoccus leaddurans sp. nov., a high concentration Zn2+ tolerance bacterium.</title>
        <authorList>
            <person name="Cao Y."/>
        </authorList>
    </citation>
    <scope>NUCLEOTIDE SEQUENCE [LARGE SCALE GENOMIC DNA]</scope>
    <source>
        <strain evidence="3 4">KC 17139</strain>
    </source>
</reference>
<evidence type="ECO:0000256" key="1">
    <source>
        <dbReference type="ARBA" id="ARBA00008791"/>
    </source>
</evidence>
<feature type="domain" description="UspA" evidence="2">
    <location>
        <begin position="160"/>
        <end position="278"/>
    </location>
</feature>
<dbReference type="SUPFAM" id="SSF52402">
    <property type="entry name" value="Adenine nucleotide alpha hydrolases-like"/>
    <property type="match status" value="2"/>
</dbReference>
<dbReference type="CDD" id="cd00293">
    <property type="entry name" value="USP-like"/>
    <property type="match status" value="1"/>
</dbReference>
<dbReference type="PANTHER" id="PTHR46268">
    <property type="entry name" value="STRESS RESPONSE PROTEIN NHAX"/>
    <property type="match status" value="1"/>
</dbReference>
<dbReference type="Pfam" id="PF00582">
    <property type="entry name" value="Usp"/>
    <property type="match status" value="2"/>
</dbReference>
<organism evidence="3 4">
    <name type="scientific">Siccirubricoccus soli</name>
    <dbReference type="NCBI Taxonomy" id="2899147"/>
    <lineage>
        <taxon>Bacteria</taxon>
        <taxon>Pseudomonadati</taxon>
        <taxon>Pseudomonadota</taxon>
        <taxon>Alphaproteobacteria</taxon>
        <taxon>Acetobacterales</taxon>
        <taxon>Roseomonadaceae</taxon>
        <taxon>Siccirubricoccus</taxon>
    </lineage>
</organism>
<dbReference type="InterPro" id="IPR006015">
    <property type="entry name" value="Universal_stress_UspA"/>
</dbReference>
<evidence type="ECO:0000313" key="4">
    <source>
        <dbReference type="Proteomes" id="UP001523392"/>
    </source>
</evidence>
<dbReference type="EMBL" id="JAFIRR010000039">
    <property type="protein sequence ID" value="MCO6415914.1"/>
    <property type="molecule type" value="Genomic_DNA"/>
</dbReference>
<dbReference type="Proteomes" id="UP001523392">
    <property type="component" value="Unassembled WGS sequence"/>
</dbReference>
<dbReference type="PANTHER" id="PTHR46268:SF15">
    <property type="entry name" value="UNIVERSAL STRESS PROTEIN HP_0031"/>
    <property type="match status" value="1"/>
</dbReference>
<evidence type="ECO:0000313" key="3">
    <source>
        <dbReference type="EMBL" id="MCO6415914.1"/>
    </source>
</evidence>
<protein>
    <submittedName>
        <fullName evidence="3">Universal stress protein</fullName>
    </submittedName>
</protein>
<comment type="caution">
    <text evidence="3">The sequence shown here is derived from an EMBL/GenBank/DDBJ whole genome shotgun (WGS) entry which is preliminary data.</text>
</comment>
<sequence>MSLKDLLVHLDATERSAARLQFAADLARRHGAHLTGLFVVDAVLPALAAADAGGVAAVGVIDALREEGLAAAAKAEAAFRACLRREDLPGEWRQAEGSIAEVVTQHARYADLTILGQASPDGMPPGAGTVIEQVLFGAGRPVLVVPYADSFGVPGERALIGWNASREAARAVRDALPLLVGAGTATVLVVSPGGAAGVHGEDPGADIARHLARHGVAVRVERSSGTEISVADILLNHAAELQADLLVIGGYGHSRLREWALGGVTRRLLQEMTLPVLLSH</sequence>